<organism evidence="11 12">
    <name type="scientific">Aquilegia coerulea</name>
    <name type="common">Rocky mountain columbine</name>
    <dbReference type="NCBI Taxonomy" id="218851"/>
    <lineage>
        <taxon>Eukaryota</taxon>
        <taxon>Viridiplantae</taxon>
        <taxon>Streptophyta</taxon>
        <taxon>Embryophyta</taxon>
        <taxon>Tracheophyta</taxon>
        <taxon>Spermatophyta</taxon>
        <taxon>Magnoliopsida</taxon>
        <taxon>Ranunculales</taxon>
        <taxon>Ranunculaceae</taxon>
        <taxon>Thalictroideae</taxon>
        <taxon>Aquilegia</taxon>
    </lineage>
</organism>
<evidence type="ECO:0000256" key="6">
    <source>
        <dbReference type="PIRSR" id="PIRSR601461-1"/>
    </source>
</evidence>
<dbReference type="InterPro" id="IPR032861">
    <property type="entry name" value="TAXi_N"/>
</dbReference>
<keyword evidence="3 7" id="KW-0064">Aspartyl protease</keyword>
<dbReference type="SUPFAM" id="SSF50630">
    <property type="entry name" value="Acid proteases"/>
    <property type="match status" value="1"/>
</dbReference>
<evidence type="ECO:0000313" key="11">
    <source>
        <dbReference type="EMBL" id="PIA37586.1"/>
    </source>
</evidence>
<keyword evidence="5" id="KW-0325">Glycoprotein</keyword>
<dbReference type="PANTHER" id="PTHR47967">
    <property type="entry name" value="OS07G0603500 PROTEIN-RELATED"/>
    <property type="match status" value="1"/>
</dbReference>
<gene>
    <name evidence="11" type="ORF">AQUCO_03000271v1</name>
</gene>
<feature type="signal peptide" evidence="9">
    <location>
        <begin position="1"/>
        <end position="21"/>
    </location>
</feature>
<dbReference type="STRING" id="218851.A0A2G5D238"/>
<keyword evidence="2 7" id="KW-0645">Protease</keyword>
<evidence type="ECO:0000256" key="8">
    <source>
        <dbReference type="SAM" id="MobiDB-lite"/>
    </source>
</evidence>
<proteinExistence type="inferred from homology"/>
<accession>A0A2G5D238</accession>
<dbReference type="Pfam" id="PF14541">
    <property type="entry name" value="TAXi_C"/>
    <property type="match status" value="1"/>
</dbReference>
<dbReference type="Proteomes" id="UP000230069">
    <property type="component" value="Unassembled WGS sequence"/>
</dbReference>
<keyword evidence="12" id="KW-1185">Reference proteome</keyword>
<dbReference type="InterPro" id="IPR032799">
    <property type="entry name" value="TAXi_C"/>
</dbReference>
<reference evidence="11 12" key="1">
    <citation type="submission" date="2017-09" db="EMBL/GenBank/DDBJ databases">
        <title>WGS assembly of Aquilegia coerulea Goldsmith.</title>
        <authorList>
            <person name="Hodges S."/>
            <person name="Kramer E."/>
            <person name="Nordborg M."/>
            <person name="Tomkins J."/>
            <person name="Borevitz J."/>
            <person name="Derieg N."/>
            <person name="Yan J."/>
            <person name="Mihaltcheva S."/>
            <person name="Hayes R.D."/>
            <person name="Rokhsar D."/>
        </authorList>
    </citation>
    <scope>NUCLEOTIDE SEQUENCE [LARGE SCALE GENOMIC DNA]</scope>
    <source>
        <strain evidence="12">cv. Goldsmith</strain>
    </source>
</reference>
<feature type="active site" evidence="6">
    <location>
        <position position="125"/>
    </location>
</feature>
<evidence type="ECO:0000256" key="9">
    <source>
        <dbReference type="SAM" id="SignalP"/>
    </source>
</evidence>
<dbReference type="Gene3D" id="2.40.70.10">
    <property type="entry name" value="Acid Proteases"/>
    <property type="match status" value="2"/>
</dbReference>
<dbReference type="InterPro" id="IPR051708">
    <property type="entry name" value="Plant_Aspart_Prot_A1"/>
</dbReference>
<keyword evidence="9" id="KW-0732">Signal</keyword>
<dbReference type="PANTHER" id="PTHR47967:SF69">
    <property type="entry name" value="ASPARTIC PROTEINASE NANA, CHLOROPLAST"/>
    <property type="match status" value="1"/>
</dbReference>
<feature type="active site" evidence="6">
    <location>
        <position position="345"/>
    </location>
</feature>
<dbReference type="InterPro" id="IPR021109">
    <property type="entry name" value="Peptidase_aspartic_dom_sf"/>
</dbReference>
<dbReference type="PROSITE" id="PS00141">
    <property type="entry name" value="ASP_PROTEASE"/>
    <property type="match status" value="2"/>
</dbReference>
<dbReference type="InterPro" id="IPR033121">
    <property type="entry name" value="PEPTIDASE_A1"/>
</dbReference>
<dbReference type="FunCoup" id="A0A2G5D238">
    <property type="interactions" value="26"/>
</dbReference>
<dbReference type="PRINTS" id="PR00792">
    <property type="entry name" value="PEPSIN"/>
</dbReference>
<dbReference type="FunFam" id="2.40.70.10:FF:000033">
    <property type="entry name" value="Aspartyl protease family protein"/>
    <property type="match status" value="1"/>
</dbReference>
<evidence type="ECO:0000256" key="2">
    <source>
        <dbReference type="ARBA" id="ARBA00022670"/>
    </source>
</evidence>
<evidence type="ECO:0000256" key="3">
    <source>
        <dbReference type="ARBA" id="ARBA00022750"/>
    </source>
</evidence>
<dbReference type="AlphaFoldDB" id="A0A2G5D238"/>
<feature type="domain" description="Peptidase A1" evidence="10">
    <location>
        <begin position="107"/>
        <end position="461"/>
    </location>
</feature>
<dbReference type="InterPro" id="IPR001461">
    <property type="entry name" value="Aspartic_peptidase_A1"/>
</dbReference>
<evidence type="ECO:0000313" key="12">
    <source>
        <dbReference type="Proteomes" id="UP000230069"/>
    </source>
</evidence>
<evidence type="ECO:0000256" key="5">
    <source>
        <dbReference type="ARBA" id="ARBA00023180"/>
    </source>
</evidence>
<dbReference type="InterPro" id="IPR034161">
    <property type="entry name" value="Pepsin-like_plant"/>
</dbReference>
<feature type="chain" id="PRO_5013928976" description="Peptidase A1 domain-containing protein" evidence="9">
    <location>
        <begin position="22"/>
        <end position="469"/>
    </location>
</feature>
<dbReference type="Pfam" id="PF14543">
    <property type="entry name" value="TAXi_N"/>
    <property type="match status" value="1"/>
</dbReference>
<evidence type="ECO:0000256" key="7">
    <source>
        <dbReference type="RuleBase" id="RU000454"/>
    </source>
</evidence>
<protein>
    <recommendedName>
        <fullName evidence="10">Peptidase A1 domain-containing protein</fullName>
    </recommendedName>
</protein>
<dbReference type="InParanoid" id="A0A2G5D238"/>
<evidence type="ECO:0000256" key="1">
    <source>
        <dbReference type="ARBA" id="ARBA00007447"/>
    </source>
</evidence>
<dbReference type="EMBL" id="KZ305047">
    <property type="protein sequence ID" value="PIA37586.1"/>
    <property type="molecule type" value="Genomic_DNA"/>
</dbReference>
<comment type="similarity">
    <text evidence="1 7">Belongs to the peptidase A1 family.</text>
</comment>
<dbReference type="OrthoDB" id="2747330at2759"/>
<dbReference type="PROSITE" id="PS51767">
    <property type="entry name" value="PEPTIDASE_A1"/>
    <property type="match status" value="1"/>
</dbReference>
<name>A0A2G5D238_AQUCA</name>
<keyword evidence="4 7" id="KW-0378">Hydrolase</keyword>
<feature type="region of interest" description="Disordered" evidence="8">
    <location>
        <begin position="65"/>
        <end position="88"/>
    </location>
</feature>
<dbReference type="InterPro" id="IPR001969">
    <property type="entry name" value="Aspartic_peptidase_AS"/>
</dbReference>
<sequence>MSLFLLFTIFFNGFFSIPAFGSKTMQFELIHRHSVHELSPPKNQFERVQELVHIDSHRVHMISQTVGKRRKDSETNSLGLGLGSSSGSGSAATIPLHSGAYSGTGQYFVQFRVGTPSQKFLLVADTGSDLTWMNCRSNCHNCPRRSITNRRVFQSHRSSSFKTIPCSSGMCQTLPFSLAQCTDPKAPCNYDYRYSDGSSARGIFANETVMVSQANGRKIKLHNVVIGCSSSLQGSSFLAADGVLGLGYSDSSFVVKAKEKFGGKFSYCLVDHLSGKNVSSYLTFGHNSIGNYIGSANMQYTQLALSTMNGGFYPVNVAGISIGGVMLDIPINVWDASGEGGVIIDSGSSLTYLAEPAYNVVMDALKLPLIGSTKQIELNPFEFCFDSINFDESLVPKLVIHFADSARFEPPIKSYVIDVANGMKCLGFISNGWPGVSIIGNIMQQNFMWEFDTVNKLLGFARSSCAKRS</sequence>
<dbReference type="GO" id="GO:0006508">
    <property type="term" value="P:proteolysis"/>
    <property type="evidence" value="ECO:0007669"/>
    <property type="project" value="UniProtKB-KW"/>
</dbReference>
<dbReference type="CDD" id="cd05476">
    <property type="entry name" value="pepsin_A_like_plant"/>
    <property type="match status" value="1"/>
</dbReference>
<dbReference type="GO" id="GO:0004190">
    <property type="term" value="F:aspartic-type endopeptidase activity"/>
    <property type="evidence" value="ECO:0007669"/>
    <property type="project" value="UniProtKB-KW"/>
</dbReference>
<evidence type="ECO:0000259" key="10">
    <source>
        <dbReference type="PROSITE" id="PS51767"/>
    </source>
</evidence>
<evidence type="ECO:0000256" key="4">
    <source>
        <dbReference type="ARBA" id="ARBA00022801"/>
    </source>
</evidence>